<dbReference type="EMBL" id="CM026423">
    <property type="protein sequence ID" value="KAG0582881.1"/>
    <property type="molecule type" value="Genomic_DNA"/>
</dbReference>
<dbReference type="AlphaFoldDB" id="A0A8T0IJ05"/>
<accession>A0A8T0IJ05</accession>
<reference evidence="1" key="1">
    <citation type="submission" date="2020-06" db="EMBL/GenBank/DDBJ databases">
        <title>WGS assembly of Ceratodon purpureus strain R40.</title>
        <authorList>
            <person name="Carey S.B."/>
            <person name="Jenkins J."/>
            <person name="Shu S."/>
            <person name="Lovell J.T."/>
            <person name="Sreedasyam A."/>
            <person name="Maumus F."/>
            <person name="Tiley G.P."/>
            <person name="Fernandez-Pozo N."/>
            <person name="Barry K."/>
            <person name="Chen C."/>
            <person name="Wang M."/>
            <person name="Lipzen A."/>
            <person name="Daum C."/>
            <person name="Saski C.A."/>
            <person name="Payton A.C."/>
            <person name="Mcbreen J.C."/>
            <person name="Conrad R.E."/>
            <person name="Kollar L.M."/>
            <person name="Olsson S."/>
            <person name="Huttunen S."/>
            <person name="Landis J.B."/>
            <person name="Wickett N.J."/>
            <person name="Johnson M.G."/>
            <person name="Rensing S.A."/>
            <person name="Grimwood J."/>
            <person name="Schmutz J."/>
            <person name="Mcdaniel S.F."/>
        </authorList>
    </citation>
    <scope>NUCLEOTIDE SEQUENCE</scope>
    <source>
        <strain evidence="1">R40</strain>
    </source>
</reference>
<keyword evidence="2" id="KW-1185">Reference proteome</keyword>
<dbReference type="Proteomes" id="UP000822688">
    <property type="component" value="Chromosome 3"/>
</dbReference>
<proteinExistence type="predicted"/>
<gene>
    <name evidence="1" type="ORF">KC19_3G092900</name>
</gene>
<comment type="caution">
    <text evidence="1">The sequence shown here is derived from an EMBL/GenBank/DDBJ whole genome shotgun (WGS) entry which is preliminary data.</text>
</comment>
<sequence length="105" mass="12301">MVPQVQNDLESGMNTHLKKYMIKWDKTKQHRRDNPRRIFSLKKSTPPRGNHLHAGLLREIHSLSFKTKGIHDCPQNIIKVEKLNPLFRQKNITSALPISRNKENL</sequence>
<name>A0A8T0IJ05_CERPU</name>
<protein>
    <submittedName>
        <fullName evidence="1">Uncharacterized protein</fullName>
    </submittedName>
</protein>
<organism evidence="1 2">
    <name type="scientific">Ceratodon purpureus</name>
    <name type="common">Fire moss</name>
    <name type="synonym">Dicranum purpureum</name>
    <dbReference type="NCBI Taxonomy" id="3225"/>
    <lineage>
        <taxon>Eukaryota</taxon>
        <taxon>Viridiplantae</taxon>
        <taxon>Streptophyta</taxon>
        <taxon>Embryophyta</taxon>
        <taxon>Bryophyta</taxon>
        <taxon>Bryophytina</taxon>
        <taxon>Bryopsida</taxon>
        <taxon>Dicranidae</taxon>
        <taxon>Pseudoditrichales</taxon>
        <taxon>Ditrichaceae</taxon>
        <taxon>Ceratodon</taxon>
    </lineage>
</organism>
<evidence type="ECO:0000313" key="2">
    <source>
        <dbReference type="Proteomes" id="UP000822688"/>
    </source>
</evidence>
<evidence type="ECO:0000313" key="1">
    <source>
        <dbReference type="EMBL" id="KAG0582881.1"/>
    </source>
</evidence>